<evidence type="ECO:0000256" key="7">
    <source>
        <dbReference type="ARBA" id="ARBA00022989"/>
    </source>
</evidence>
<dbReference type="Pfam" id="PF00005">
    <property type="entry name" value="ABC_tran"/>
    <property type="match status" value="2"/>
</dbReference>
<dbReference type="PANTHER" id="PTHR43553">
    <property type="entry name" value="HEAVY METAL TRANSPORTER"/>
    <property type="match status" value="1"/>
</dbReference>
<sequence length="703" mass="72821">MAPASAPSTAGLRVERLRWRPLSRREPTIDGLDLEIPSGQRVLLAGASGSGKSTVLRALAGLLDPEDGEGEGLLPAPARPGERGLLLQNPVHALVGATIGRDAAFGPENAALPRPALHEHSSRALAAARVDLDPARAPLDASGGQQQRIALAGSLALDPELLLLDEPTSMLDAPTAEQVRTAILDAAGEATLVIAEHRIEPWLPHADRLIVLGPQARILADGTPGEVLAQQRETLVRAGVLEERAVGAPDTAGTTSTRATSADGKIVAALRGVTVPDRGLTAPQELEVRAGRLTVLTGPSGAGKTTLLRLLTGSRTPEHGEVERPAPDRIALVPQDPEHSFVAATVREELRASPWASDEALAEQLLERAGLAHLAGAHPHRLSGGEQRRLAIAAALAQRPALLVLDEPTVGLDARRRREVLDLLREARDRGCAVLAASHDELLVAAADDQHALPAPRPDAAATPAPRRIPADALNPLTLCLIGILAAIGSFAVQSWQGGLLALAPTALLAPLAVRSLPGAALRLAPILLSAAGLAWTTALLGDAPALSAQAWLVGLKEAARITAFVAPGVLALGAVRPTPLGDALAQRLHLPARPVAASVAALVRVSHLGRQWSTIVETRTRRGLGGARSPRLLAGATLALLVDTLRGAEQQALAMDSRGFATATRRTWAEPSPVGPADLAGIAIAAGLLIWPLLAELLVGAA</sequence>
<dbReference type="EMBL" id="DWWC01000178">
    <property type="protein sequence ID" value="HJC69735.1"/>
    <property type="molecule type" value="Genomic_DNA"/>
</dbReference>
<dbReference type="InterPro" id="IPR050095">
    <property type="entry name" value="ECF_ABC_transporter_ATP-bd"/>
</dbReference>
<dbReference type="Gene3D" id="3.40.50.300">
    <property type="entry name" value="P-loop containing nucleotide triphosphate hydrolases"/>
    <property type="match status" value="2"/>
</dbReference>
<feature type="domain" description="ABC transporter" evidence="9">
    <location>
        <begin position="12"/>
        <end position="240"/>
    </location>
</feature>
<evidence type="ECO:0000313" key="10">
    <source>
        <dbReference type="EMBL" id="HJC69735.1"/>
    </source>
</evidence>
<evidence type="ECO:0000256" key="2">
    <source>
        <dbReference type="ARBA" id="ARBA00005417"/>
    </source>
</evidence>
<evidence type="ECO:0000256" key="1">
    <source>
        <dbReference type="ARBA" id="ARBA00004141"/>
    </source>
</evidence>
<protein>
    <submittedName>
        <fullName evidence="10">ATP-binding cassette domain-containing protein</fullName>
    </submittedName>
</protein>
<reference evidence="10" key="1">
    <citation type="journal article" date="2021" name="PeerJ">
        <title>Extensive microbial diversity within the chicken gut microbiome revealed by metagenomics and culture.</title>
        <authorList>
            <person name="Gilroy R."/>
            <person name="Ravi A."/>
            <person name="Getino M."/>
            <person name="Pursley I."/>
            <person name="Horton D.L."/>
            <person name="Alikhan N.F."/>
            <person name="Baker D."/>
            <person name="Gharbi K."/>
            <person name="Hall N."/>
            <person name="Watson M."/>
            <person name="Adriaenssens E.M."/>
            <person name="Foster-Nyarko E."/>
            <person name="Jarju S."/>
            <person name="Secka A."/>
            <person name="Antonio M."/>
            <person name="Oren A."/>
            <person name="Chaudhuri R.R."/>
            <person name="La Ragione R."/>
            <person name="Hildebrand F."/>
            <person name="Pallen M.J."/>
        </authorList>
    </citation>
    <scope>NUCLEOTIDE SEQUENCE</scope>
    <source>
        <strain evidence="10">CHK130-7132</strain>
    </source>
</reference>
<proteinExistence type="inferred from homology"/>
<feature type="domain" description="ABC transporter" evidence="9">
    <location>
        <begin position="264"/>
        <end position="482"/>
    </location>
</feature>
<dbReference type="AlphaFoldDB" id="A0A9D2Q2J3"/>
<comment type="subcellular location">
    <subcellularLocation>
        <location evidence="1">Membrane</location>
        <topology evidence="1">Multi-pass membrane protein</topology>
    </subcellularLocation>
</comment>
<dbReference type="GO" id="GO:0043190">
    <property type="term" value="C:ATP-binding cassette (ABC) transporter complex"/>
    <property type="evidence" value="ECO:0007669"/>
    <property type="project" value="TreeGrafter"/>
</dbReference>
<dbReference type="CDD" id="cd03225">
    <property type="entry name" value="ABC_cobalt_CbiO_domain1"/>
    <property type="match status" value="2"/>
</dbReference>
<dbReference type="PROSITE" id="PS00211">
    <property type="entry name" value="ABC_TRANSPORTER_1"/>
    <property type="match status" value="1"/>
</dbReference>
<dbReference type="InterPro" id="IPR027417">
    <property type="entry name" value="P-loop_NTPase"/>
</dbReference>
<keyword evidence="4" id="KW-0812">Transmembrane</keyword>
<evidence type="ECO:0000256" key="3">
    <source>
        <dbReference type="ARBA" id="ARBA00022448"/>
    </source>
</evidence>
<keyword evidence="6 10" id="KW-0067">ATP-binding</keyword>
<accession>A0A9D2Q2J3</accession>
<dbReference type="GO" id="GO:0016887">
    <property type="term" value="F:ATP hydrolysis activity"/>
    <property type="evidence" value="ECO:0007669"/>
    <property type="project" value="InterPro"/>
</dbReference>
<keyword evidence="7" id="KW-1133">Transmembrane helix</keyword>
<keyword evidence="3" id="KW-0813">Transport</keyword>
<dbReference type="SUPFAM" id="SSF52540">
    <property type="entry name" value="P-loop containing nucleoside triphosphate hydrolases"/>
    <property type="match status" value="2"/>
</dbReference>
<dbReference type="InterPro" id="IPR003339">
    <property type="entry name" value="ABC/ECF_trnsptr_transmembrane"/>
</dbReference>
<evidence type="ECO:0000313" key="11">
    <source>
        <dbReference type="Proteomes" id="UP000823854"/>
    </source>
</evidence>
<evidence type="ECO:0000256" key="6">
    <source>
        <dbReference type="ARBA" id="ARBA00022840"/>
    </source>
</evidence>
<dbReference type="SMART" id="SM00382">
    <property type="entry name" value="AAA"/>
    <property type="match status" value="2"/>
</dbReference>
<evidence type="ECO:0000256" key="8">
    <source>
        <dbReference type="ARBA" id="ARBA00023136"/>
    </source>
</evidence>
<dbReference type="GO" id="GO:0042626">
    <property type="term" value="F:ATPase-coupled transmembrane transporter activity"/>
    <property type="evidence" value="ECO:0007669"/>
    <property type="project" value="TreeGrafter"/>
</dbReference>
<comment type="caution">
    <text evidence="10">The sequence shown here is derived from an EMBL/GenBank/DDBJ whole genome shotgun (WGS) entry which is preliminary data.</text>
</comment>
<keyword evidence="8" id="KW-0472">Membrane</keyword>
<gene>
    <name evidence="10" type="ORF">H9932_08680</name>
</gene>
<dbReference type="Proteomes" id="UP000823854">
    <property type="component" value="Unassembled WGS sequence"/>
</dbReference>
<organism evidence="10 11">
    <name type="scientific">Candidatus Brachybacterium intestinipullorum</name>
    <dbReference type="NCBI Taxonomy" id="2838512"/>
    <lineage>
        <taxon>Bacteria</taxon>
        <taxon>Bacillati</taxon>
        <taxon>Actinomycetota</taxon>
        <taxon>Actinomycetes</taxon>
        <taxon>Micrococcales</taxon>
        <taxon>Dermabacteraceae</taxon>
        <taxon>Brachybacterium</taxon>
    </lineage>
</organism>
<dbReference type="InterPro" id="IPR015856">
    <property type="entry name" value="ABC_transpr_CbiO/EcfA_su"/>
</dbReference>
<comment type="similarity">
    <text evidence="2">Belongs to the ABC transporter superfamily.</text>
</comment>
<name>A0A9D2Q2J3_9MICO</name>
<dbReference type="InterPro" id="IPR003439">
    <property type="entry name" value="ABC_transporter-like_ATP-bd"/>
</dbReference>
<evidence type="ECO:0000259" key="9">
    <source>
        <dbReference type="PROSITE" id="PS50893"/>
    </source>
</evidence>
<reference evidence="10" key="2">
    <citation type="submission" date="2021-04" db="EMBL/GenBank/DDBJ databases">
        <authorList>
            <person name="Gilroy R."/>
        </authorList>
    </citation>
    <scope>NUCLEOTIDE SEQUENCE</scope>
    <source>
        <strain evidence="10">CHK130-7132</strain>
    </source>
</reference>
<evidence type="ECO:0000256" key="5">
    <source>
        <dbReference type="ARBA" id="ARBA00022741"/>
    </source>
</evidence>
<dbReference type="InterPro" id="IPR003593">
    <property type="entry name" value="AAA+_ATPase"/>
</dbReference>
<evidence type="ECO:0000256" key="4">
    <source>
        <dbReference type="ARBA" id="ARBA00022692"/>
    </source>
</evidence>
<dbReference type="CDD" id="cd16914">
    <property type="entry name" value="EcfT"/>
    <property type="match status" value="1"/>
</dbReference>
<dbReference type="GO" id="GO:0005524">
    <property type="term" value="F:ATP binding"/>
    <property type="evidence" value="ECO:0007669"/>
    <property type="project" value="UniProtKB-KW"/>
</dbReference>
<keyword evidence="5" id="KW-0547">Nucleotide-binding</keyword>
<dbReference type="PROSITE" id="PS50893">
    <property type="entry name" value="ABC_TRANSPORTER_2"/>
    <property type="match status" value="2"/>
</dbReference>
<dbReference type="InterPro" id="IPR017871">
    <property type="entry name" value="ABC_transporter-like_CS"/>
</dbReference>